<dbReference type="InterPro" id="IPR036388">
    <property type="entry name" value="WH-like_DNA-bd_sf"/>
</dbReference>
<feature type="domain" description="HTH marR-type" evidence="4">
    <location>
        <begin position="8"/>
        <end position="140"/>
    </location>
</feature>
<dbReference type="KEGG" id="eat:EAT1b_1327"/>
<dbReference type="OrthoDB" id="1551170at2"/>
<dbReference type="InterPro" id="IPR036390">
    <property type="entry name" value="WH_DNA-bd_sf"/>
</dbReference>
<dbReference type="Pfam" id="PF01047">
    <property type="entry name" value="MarR"/>
    <property type="match status" value="1"/>
</dbReference>
<keyword evidence="1" id="KW-0805">Transcription regulation</keyword>
<dbReference type="GO" id="GO:0003677">
    <property type="term" value="F:DNA binding"/>
    <property type="evidence" value="ECO:0007669"/>
    <property type="project" value="UniProtKB-KW"/>
</dbReference>
<gene>
    <name evidence="5" type="ordered locus">EAT1b_1327</name>
</gene>
<evidence type="ECO:0000256" key="2">
    <source>
        <dbReference type="ARBA" id="ARBA00023125"/>
    </source>
</evidence>
<dbReference type="GO" id="GO:0003700">
    <property type="term" value="F:DNA-binding transcription factor activity"/>
    <property type="evidence" value="ECO:0007669"/>
    <property type="project" value="InterPro"/>
</dbReference>
<evidence type="ECO:0000256" key="1">
    <source>
        <dbReference type="ARBA" id="ARBA00023015"/>
    </source>
</evidence>
<name>C4KYU1_EXISA</name>
<evidence type="ECO:0000313" key="5">
    <source>
        <dbReference type="EMBL" id="ACQ70254.1"/>
    </source>
</evidence>
<keyword evidence="3" id="KW-0804">Transcription</keyword>
<reference evidence="5 6" key="1">
    <citation type="journal article" date="2011" name="J. Bacteriol.">
        <title>Complete genome sequence of the Thermophilic Bacterium Exiguobacterium sp. AT1b.</title>
        <authorList>
            <person name="Vishnivetskaya T.A."/>
            <person name="Lucas S."/>
            <person name="Copeland A."/>
            <person name="Lapidus A."/>
            <person name="Glavina Del Rio T."/>
            <person name="Dalin E."/>
            <person name="Tice H."/>
            <person name="Bruce D.C."/>
            <person name="Goodwin L.A."/>
            <person name="Pitluck S."/>
            <person name="Saunders E."/>
            <person name="Brettin T."/>
            <person name="Detter C."/>
            <person name="Han C."/>
            <person name="Larimer F."/>
            <person name="Land M.L."/>
            <person name="Hauser L.J."/>
            <person name="Kyrpides N.C."/>
            <person name="Ovchinnikova G."/>
            <person name="Kathariou S."/>
            <person name="Ramaley R.F."/>
            <person name="Rodrigues D.F."/>
            <person name="Hendrix C."/>
            <person name="Richardson P."/>
            <person name="Tiedje J.M."/>
        </authorList>
    </citation>
    <scope>NUCLEOTIDE SEQUENCE [LARGE SCALE GENOMIC DNA]</scope>
    <source>
        <strain evidence="6">ATCC BAA-1283 / AT1b</strain>
    </source>
</reference>
<keyword evidence="2" id="KW-0238">DNA-binding</keyword>
<dbReference type="EMBL" id="CP001615">
    <property type="protein sequence ID" value="ACQ70254.1"/>
    <property type="molecule type" value="Genomic_DNA"/>
</dbReference>
<dbReference type="InterPro" id="IPR000835">
    <property type="entry name" value="HTH_MarR-typ"/>
</dbReference>
<evidence type="ECO:0000256" key="3">
    <source>
        <dbReference type="ARBA" id="ARBA00023163"/>
    </source>
</evidence>
<evidence type="ECO:0000259" key="4">
    <source>
        <dbReference type="PROSITE" id="PS50995"/>
    </source>
</evidence>
<evidence type="ECO:0000313" key="6">
    <source>
        <dbReference type="Proteomes" id="UP000000716"/>
    </source>
</evidence>
<organism evidence="5 6">
    <name type="scientific">Exiguobacterium sp. (strain ATCC BAA-1283 / AT1b)</name>
    <dbReference type="NCBI Taxonomy" id="360911"/>
    <lineage>
        <taxon>Bacteria</taxon>
        <taxon>Bacillati</taxon>
        <taxon>Bacillota</taxon>
        <taxon>Bacilli</taxon>
        <taxon>Bacillales</taxon>
        <taxon>Bacillales Family XII. Incertae Sedis</taxon>
        <taxon>Exiguobacterium</taxon>
    </lineage>
</organism>
<proteinExistence type="predicted"/>
<dbReference type="HOGENOM" id="CLU_083287_24_0_9"/>
<accession>C4KYU1</accession>
<dbReference type="PANTHER" id="PTHR42756:SF1">
    <property type="entry name" value="TRANSCRIPTIONAL REPRESSOR OF EMRAB OPERON"/>
    <property type="match status" value="1"/>
</dbReference>
<keyword evidence="6" id="KW-1185">Reference proteome</keyword>
<dbReference type="SMART" id="SM00347">
    <property type="entry name" value="HTH_MARR"/>
    <property type="match status" value="1"/>
</dbReference>
<sequence>MERIQEEDDILMYCLYFTASRFARNISKLADEAIDGELAPSYYYLMLVVHFHPGITQKELSERLSLAPSTSTRFLDKLEKSGLLQRDVIGKQSHITLTPSGEATYTAFRQSLKTLFANYASILGKEESELLSKTLHEANEQLEKK</sequence>
<dbReference type="AlphaFoldDB" id="C4KYU1"/>
<protein>
    <submittedName>
        <fullName evidence="5">Transcriptional regulator, MarR family</fullName>
    </submittedName>
</protein>
<dbReference type="eggNOG" id="COG1846">
    <property type="taxonomic scope" value="Bacteria"/>
</dbReference>
<dbReference type="PANTHER" id="PTHR42756">
    <property type="entry name" value="TRANSCRIPTIONAL REGULATOR, MARR"/>
    <property type="match status" value="1"/>
</dbReference>
<dbReference type="Gene3D" id="1.10.10.10">
    <property type="entry name" value="Winged helix-like DNA-binding domain superfamily/Winged helix DNA-binding domain"/>
    <property type="match status" value="1"/>
</dbReference>
<dbReference type="PROSITE" id="PS50995">
    <property type="entry name" value="HTH_MARR_2"/>
    <property type="match status" value="1"/>
</dbReference>
<dbReference type="PRINTS" id="PR00598">
    <property type="entry name" value="HTHMARR"/>
</dbReference>
<dbReference type="Proteomes" id="UP000000716">
    <property type="component" value="Chromosome"/>
</dbReference>
<dbReference type="STRING" id="360911.EAT1b_1327"/>
<dbReference type="RefSeq" id="WP_012727373.1">
    <property type="nucleotide sequence ID" value="NC_012673.1"/>
</dbReference>
<dbReference type="SUPFAM" id="SSF46785">
    <property type="entry name" value="Winged helix' DNA-binding domain"/>
    <property type="match status" value="1"/>
</dbReference>